<protein>
    <submittedName>
        <fullName evidence="2">Uncharacterized protein</fullName>
    </submittedName>
</protein>
<evidence type="ECO:0000313" key="3">
    <source>
        <dbReference type="Proteomes" id="UP000624244"/>
    </source>
</evidence>
<evidence type="ECO:0000256" key="1">
    <source>
        <dbReference type="SAM" id="MobiDB-lite"/>
    </source>
</evidence>
<evidence type="ECO:0000313" key="2">
    <source>
        <dbReference type="EMBL" id="KAF5847964.1"/>
    </source>
</evidence>
<dbReference type="EMBL" id="WNKQ01000012">
    <property type="protein sequence ID" value="KAF5847964.1"/>
    <property type="molecule type" value="Genomic_DNA"/>
</dbReference>
<dbReference type="Proteomes" id="UP000624244">
    <property type="component" value="Unassembled WGS sequence"/>
</dbReference>
<reference evidence="2" key="1">
    <citation type="submission" date="2019-11" db="EMBL/GenBank/DDBJ databases">
        <title>Bipolaris sorokiniana Genome sequencing.</title>
        <authorList>
            <person name="Wang H."/>
        </authorList>
    </citation>
    <scope>NUCLEOTIDE SEQUENCE</scope>
</reference>
<feature type="compositionally biased region" description="Polar residues" evidence="1">
    <location>
        <begin position="103"/>
        <end position="114"/>
    </location>
</feature>
<sequence>MAKMPVTRPGTVIRYSVNKRPTLASKSTHVGSMSALLWRQSFFAEGTNSSRCMCVKSYCNHGQDGEIIKMQDCLQQTHGGQIHEAHGGSDERRSSVPRSPRPQLSTKRPLNNSPAKKWSQRQ</sequence>
<dbReference type="AlphaFoldDB" id="A0A8H6DU16"/>
<organism evidence="2 3">
    <name type="scientific">Cochliobolus sativus</name>
    <name type="common">Common root rot and spot blotch fungus</name>
    <name type="synonym">Bipolaris sorokiniana</name>
    <dbReference type="NCBI Taxonomy" id="45130"/>
    <lineage>
        <taxon>Eukaryota</taxon>
        <taxon>Fungi</taxon>
        <taxon>Dikarya</taxon>
        <taxon>Ascomycota</taxon>
        <taxon>Pezizomycotina</taxon>
        <taxon>Dothideomycetes</taxon>
        <taxon>Pleosporomycetidae</taxon>
        <taxon>Pleosporales</taxon>
        <taxon>Pleosporineae</taxon>
        <taxon>Pleosporaceae</taxon>
        <taxon>Bipolaris</taxon>
    </lineage>
</organism>
<name>A0A8H6DU16_COCSA</name>
<feature type="region of interest" description="Disordered" evidence="1">
    <location>
        <begin position="76"/>
        <end position="122"/>
    </location>
</feature>
<feature type="compositionally biased region" description="Basic and acidic residues" evidence="1">
    <location>
        <begin position="81"/>
        <end position="94"/>
    </location>
</feature>
<accession>A0A8H6DU16</accession>
<comment type="caution">
    <text evidence="2">The sequence shown here is derived from an EMBL/GenBank/DDBJ whole genome shotgun (WGS) entry which is preliminary data.</text>
</comment>
<proteinExistence type="predicted"/>
<gene>
    <name evidence="2" type="ORF">GGP41_009221</name>
</gene>